<gene>
    <name evidence="9" type="ORF">BDA99DRAFT_404741</name>
</gene>
<dbReference type="Pfam" id="PF00447">
    <property type="entry name" value="HSF_DNA-bind"/>
    <property type="match status" value="1"/>
</dbReference>
<dbReference type="PANTHER" id="PTHR10015:SF361">
    <property type="entry name" value="TRANSCRIPTION FACTOR SKN7"/>
    <property type="match status" value="1"/>
</dbReference>
<reference evidence="9" key="2">
    <citation type="submission" date="2023-02" db="EMBL/GenBank/DDBJ databases">
        <authorList>
            <consortium name="DOE Joint Genome Institute"/>
            <person name="Mondo S.J."/>
            <person name="Chang Y."/>
            <person name="Wang Y."/>
            <person name="Ahrendt S."/>
            <person name="Andreopoulos W."/>
            <person name="Barry K."/>
            <person name="Beard J."/>
            <person name="Benny G.L."/>
            <person name="Blankenship S."/>
            <person name="Bonito G."/>
            <person name="Cuomo C."/>
            <person name="Desiro A."/>
            <person name="Gervers K.A."/>
            <person name="Hundley H."/>
            <person name="Kuo A."/>
            <person name="LaButti K."/>
            <person name="Lang B.F."/>
            <person name="Lipzen A."/>
            <person name="O'Donnell K."/>
            <person name="Pangilinan J."/>
            <person name="Reynolds N."/>
            <person name="Sandor L."/>
            <person name="Smith M.W."/>
            <person name="Tsang A."/>
            <person name="Grigoriev I.V."/>
            <person name="Stajich J.E."/>
            <person name="Spatafora J.W."/>
        </authorList>
    </citation>
    <scope>NUCLEOTIDE SEQUENCE</scope>
    <source>
        <strain evidence="9">RSA 2281</strain>
    </source>
</reference>
<dbReference type="EMBL" id="JAIXMP010000002">
    <property type="protein sequence ID" value="KAI9276749.1"/>
    <property type="molecule type" value="Genomic_DNA"/>
</dbReference>
<evidence type="ECO:0000259" key="8">
    <source>
        <dbReference type="PROSITE" id="PS00434"/>
    </source>
</evidence>
<dbReference type="SUPFAM" id="SSF46785">
    <property type="entry name" value="Winged helix' DNA-binding domain"/>
    <property type="match status" value="1"/>
</dbReference>
<comment type="similarity">
    <text evidence="6">Belongs to the HSF family.</text>
</comment>
<dbReference type="PRINTS" id="PR00056">
    <property type="entry name" value="HSFDOMAIN"/>
</dbReference>
<dbReference type="Proteomes" id="UP001209540">
    <property type="component" value="Unassembled WGS sequence"/>
</dbReference>
<feature type="non-terminal residue" evidence="9">
    <location>
        <position position="216"/>
    </location>
</feature>
<evidence type="ECO:0000313" key="9">
    <source>
        <dbReference type="EMBL" id="KAI9276749.1"/>
    </source>
</evidence>
<feature type="compositionally biased region" description="Low complexity" evidence="7">
    <location>
        <begin position="133"/>
        <end position="148"/>
    </location>
</feature>
<dbReference type="GO" id="GO:0043565">
    <property type="term" value="F:sequence-specific DNA binding"/>
    <property type="evidence" value="ECO:0007669"/>
    <property type="project" value="InterPro"/>
</dbReference>
<evidence type="ECO:0000256" key="3">
    <source>
        <dbReference type="ARBA" id="ARBA00023125"/>
    </source>
</evidence>
<keyword evidence="5" id="KW-0539">Nucleus</keyword>
<name>A0AAD5KAG2_9FUNG</name>
<dbReference type="FunFam" id="1.10.10.10:FF:000027">
    <property type="entry name" value="Heat shock transcription factor 1"/>
    <property type="match status" value="1"/>
</dbReference>
<dbReference type="InterPro" id="IPR000232">
    <property type="entry name" value="HSF_DNA-bd"/>
</dbReference>
<feature type="domain" description="HSF-type DNA-binding" evidence="8">
    <location>
        <begin position="41"/>
        <end position="65"/>
    </location>
</feature>
<dbReference type="GO" id="GO:0005634">
    <property type="term" value="C:nucleus"/>
    <property type="evidence" value="ECO:0007669"/>
    <property type="project" value="UniProtKB-SubCell"/>
</dbReference>
<sequence>DFVKKLFCMLEECIYPHIFSWSTKGDTFVVKDPSEFAKVILPSHFKHSNFSSFVRQLNKYDFHKVRNPDDRRRRVYGDQAWEFQHPNFKYNRKDLLEGIKRKATGKAAAAARAASNNINHTDGGSNLGSSENHPSQHSLPSSTLSPSSCTKNELKAMTLQLQEQIQKLQSSQSKMNAHIQQCDTKYNSIIEAVDTFRNNMNAQETLMRDIMQHLMA</sequence>
<reference evidence="9" key="1">
    <citation type="journal article" date="2022" name="IScience">
        <title>Evolution of zygomycete secretomes and the origins of terrestrial fungal ecologies.</title>
        <authorList>
            <person name="Chang Y."/>
            <person name="Wang Y."/>
            <person name="Mondo S."/>
            <person name="Ahrendt S."/>
            <person name="Andreopoulos W."/>
            <person name="Barry K."/>
            <person name="Beard J."/>
            <person name="Benny G.L."/>
            <person name="Blankenship S."/>
            <person name="Bonito G."/>
            <person name="Cuomo C."/>
            <person name="Desiro A."/>
            <person name="Gervers K.A."/>
            <person name="Hundley H."/>
            <person name="Kuo A."/>
            <person name="LaButti K."/>
            <person name="Lang B.F."/>
            <person name="Lipzen A."/>
            <person name="O'Donnell K."/>
            <person name="Pangilinan J."/>
            <person name="Reynolds N."/>
            <person name="Sandor L."/>
            <person name="Smith M.E."/>
            <person name="Tsang A."/>
            <person name="Grigoriev I.V."/>
            <person name="Stajich J.E."/>
            <person name="Spatafora J.W."/>
        </authorList>
    </citation>
    <scope>NUCLEOTIDE SEQUENCE</scope>
    <source>
        <strain evidence="9">RSA 2281</strain>
    </source>
</reference>
<evidence type="ECO:0000256" key="4">
    <source>
        <dbReference type="ARBA" id="ARBA00023163"/>
    </source>
</evidence>
<comment type="caution">
    <text evidence="9">The sequence shown here is derived from an EMBL/GenBank/DDBJ whole genome shotgun (WGS) entry which is preliminary data.</text>
</comment>
<protein>
    <submittedName>
        <fullName evidence="9">HSF-type DNA-binding-domain-containing protein</fullName>
    </submittedName>
</protein>
<dbReference type="GO" id="GO:0003700">
    <property type="term" value="F:DNA-binding transcription factor activity"/>
    <property type="evidence" value="ECO:0007669"/>
    <property type="project" value="InterPro"/>
</dbReference>
<evidence type="ECO:0000256" key="7">
    <source>
        <dbReference type="SAM" id="MobiDB-lite"/>
    </source>
</evidence>
<evidence type="ECO:0000256" key="2">
    <source>
        <dbReference type="ARBA" id="ARBA00023015"/>
    </source>
</evidence>
<dbReference type="PROSITE" id="PS00434">
    <property type="entry name" value="HSF_DOMAIN"/>
    <property type="match status" value="1"/>
</dbReference>
<keyword evidence="3 9" id="KW-0238">DNA-binding</keyword>
<keyword evidence="2" id="KW-0805">Transcription regulation</keyword>
<dbReference type="AlphaFoldDB" id="A0AAD5KAG2"/>
<dbReference type="SMART" id="SM00415">
    <property type="entry name" value="HSF"/>
    <property type="match status" value="1"/>
</dbReference>
<dbReference type="PANTHER" id="PTHR10015">
    <property type="entry name" value="HEAT SHOCK TRANSCRIPTION FACTOR"/>
    <property type="match status" value="1"/>
</dbReference>
<comment type="subcellular location">
    <subcellularLocation>
        <location evidence="1">Nucleus</location>
    </subcellularLocation>
</comment>
<keyword evidence="10" id="KW-1185">Reference proteome</keyword>
<accession>A0AAD5KAG2</accession>
<feature type="region of interest" description="Disordered" evidence="7">
    <location>
        <begin position="110"/>
        <end position="149"/>
    </location>
</feature>
<feature type="non-terminal residue" evidence="9">
    <location>
        <position position="1"/>
    </location>
</feature>
<keyword evidence="4" id="KW-0804">Transcription</keyword>
<dbReference type="InterPro" id="IPR036390">
    <property type="entry name" value="WH_DNA-bd_sf"/>
</dbReference>
<dbReference type="InterPro" id="IPR036388">
    <property type="entry name" value="WH-like_DNA-bd_sf"/>
</dbReference>
<evidence type="ECO:0000256" key="1">
    <source>
        <dbReference type="ARBA" id="ARBA00004123"/>
    </source>
</evidence>
<feature type="compositionally biased region" description="Polar residues" evidence="7">
    <location>
        <begin position="115"/>
        <end position="132"/>
    </location>
</feature>
<evidence type="ECO:0000256" key="5">
    <source>
        <dbReference type="ARBA" id="ARBA00023242"/>
    </source>
</evidence>
<organism evidence="9 10">
    <name type="scientific">Phascolomyces articulosus</name>
    <dbReference type="NCBI Taxonomy" id="60185"/>
    <lineage>
        <taxon>Eukaryota</taxon>
        <taxon>Fungi</taxon>
        <taxon>Fungi incertae sedis</taxon>
        <taxon>Mucoromycota</taxon>
        <taxon>Mucoromycotina</taxon>
        <taxon>Mucoromycetes</taxon>
        <taxon>Mucorales</taxon>
        <taxon>Lichtheimiaceae</taxon>
        <taxon>Phascolomyces</taxon>
    </lineage>
</organism>
<evidence type="ECO:0000256" key="6">
    <source>
        <dbReference type="RuleBase" id="RU004020"/>
    </source>
</evidence>
<proteinExistence type="inferred from homology"/>
<evidence type="ECO:0000313" key="10">
    <source>
        <dbReference type="Proteomes" id="UP001209540"/>
    </source>
</evidence>
<dbReference type="Gene3D" id="1.10.10.10">
    <property type="entry name" value="Winged helix-like DNA-binding domain superfamily/Winged helix DNA-binding domain"/>
    <property type="match status" value="1"/>
</dbReference>